<evidence type="ECO:0000259" key="3">
    <source>
        <dbReference type="Pfam" id="PF25598"/>
    </source>
</evidence>
<evidence type="ECO:0000256" key="2">
    <source>
        <dbReference type="PROSITE-ProRule" id="PRU00259"/>
    </source>
</evidence>
<evidence type="ECO:0000313" key="4">
    <source>
        <dbReference type="EMBL" id="OVA11901.1"/>
    </source>
</evidence>
<feature type="repeat" description="ARM" evidence="2">
    <location>
        <begin position="182"/>
        <end position="226"/>
    </location>
</feature>
<comment type="caution">
    <text evidence="4">The sequence shown here is derived from an EMBL/GenBank/DDBJ whole genome shotgun (WGS) entry which is preliminary data.</text>
</comment>
<accession>A0A200QN81</accession>
<keyword evidence="1" id="KW-0833">Ubl conjugation pathway</keyword>
<protein>
    <submittedName>
        <fullName evidence="4">Armadillo</fullName>
    </submittedName>
</protein>
<dbReference type="OMA" id="MCESDRN"/>
<dbReference type="FunFam" id="1.25.10.10:FF:000300">
    <property type="entry name" value="U-box domain-containing protein 4"/>
    <property type="match status" value="1"/>
</dbReference>
<dbReference type="InterPro" id="IPR016024">
    <property type="entry name" value="ARM-type_fold"/>
</dbReference>
<proteinExistence type="predicted"/>
<feature type="domain" description="U-box" evidence="3">
    <location>
        <begin position="34"/>
        <end position="299"/>
    </location>
</feature>
<feature type="repeat" description="ARM" evidence="2">
    <location>
        <begin position="141"/>
        <end position="183"/>
    </location>
</feature>
<feature type="repeat" description="ARM" evidence="2">
    <location>
        <begin position="58"/>
        <end position="100"/>
    </location>
</feature>
<dbReference type="SUPFAM" id="SSF48371">
    <property type="entry name" value="ARM repeat"/>
    <property type="match status" value="1"/>
</dbReference>
<dbReference type="FunCoup" id="A0A200QN81">
    <property type="interactions" value="207"/>
</dbReference>
<name>A0A200QN81_MACCD</name>
<dbReference type="AlphaFoldDB" id="A0A200QN81"/>
<dbReference type="PANTHER" id="PTHR23315:SF65">
    <property type="entry name" value="ARM REPEAT SUPERFAMILY PROTEIN"/>
    <property type="match status" value="1"/>
</dbReference>
<dbReference type="Gene3D" id="1.25.10.10">
    <property type="entry name" value="Leucine-rich Repeat Variant"/>
    <property type="match status" value="2"/>
</dbReference>
<dbReference type="PROSITE" id="PS50176">
    <property type="entry name" value="ARM_REPEAT"/>
    <property type="match status" value="3"/>
</dbReference>
<dbReference type="Pfam" id="PF25598">
    <property type="entry name" value="ARM_PUB"/>
    <property type="match status" value="1"/>
</dbReference>
<dbReference type="InterPro" id="IPR011989">
    <property type="entry name" value="ARM-like"/>
</dbReference>
<sequence length="381" mass="42034">MESDIQISAMESGIRIPPIVRQTMELIQFDDPNSKIQAAKEIRRLTKTSQRYRRHFSGAIESLVSMLRSNSLEFNESALLALLNLAVKDEKNKVKIVDAGALEPLICFLWSDSSNLREYATAALLTLSASAINKPTISSSGAIPLLVEILRDGSPQAKVDAVMTLYNLSTRTENLTIILAAKAIPPLVNLLKSCKKSSKTAEKCSALIESLLDFDEGRTALTAEEGGVLAVVEVLENGSLQSREHAVGALLKMCVSDRARYREPILKEGVIPGLLELTVQGTPKSQSKAHTLLQLLRDSPYPRSELEADTLENIVCNIVSQIDGEDRGEKAKKMLAEMVQVSMEQSLRHLQQRALYRGVDFPRWRNKNIEENASPGRDGIE</sequence>
<gene>
    <name evidence="4" type="ORF">BVC80_8341g5</name>
</gene>
<dbReference type="EMBL" id="MVGT01001485">
    <property type="protein sequence ID" value="OVA11901.1"/>
    <property type="molecule type" value="Genomic_DNA"/>
</dbReference>
<dbReference type="SMART" id="SM00185">
    <property type="entry name" value="ARM"/>
    <property type="match status" value="5"/>
</dbReference>
<evidence type="ECO:0000313" key="5">
    <source>
        <dbReference type="Proteomes" id="UP000195402"/>
    </source>
</evidence>
<keyword evidence="5" id="KW-1185">Reference proteome</keyword>
<dbReference type="OrthoDB" id="7537227at2759"/>
<dbReference type="Proteomes" id="UP000195402">
    <property type="component" value="Unassembled WGS sequence"/>
</dbReference>
<dbReference type="InterPro" id="IPR058678">
    <property type="entry name" value="ARM_PUB"/>
</dbReference>
<reference evidence="4 5" key="1">
    <citation type="journal article" date="2017" name="Mol. Plant">
        <title>The Genome of Medicinal Plant Macleaya cordata Provides New Insights into Benzylisoquinoline Alkaloids Metabolism.</title>
        <authorList>
            <person name="Liu X."/>
            <person name="Liu Y."/>
            <person name="Huang P."/>
            <person name="Ma Y."/>
            <person name="Qing Z."/>
            <person name="Tang Q."/>
            <person name="Cao H."/>
            <person name="Cheng P."/>
            <person name="Zheng Y."/>
            <person name="Yuan Z."/>
            <person name="Zhou Y."/>
            <person name="Liu J."/>
            <person name="Tang Z."/>
            <person name="Zhuo Y."/>
            <person name="Zhang Y."/>
            <person name="Yu L."/>
            <person name="Huang J."/>
            <person name="Yang P."/>
            <person name="Peng Q."/>
            <person name="Zhang J."/>
            <person name="Jiang W."/>
            <person name="Zhang Z."/>
            <person name="Lin K."/>
            <person name="Ro D.K."/>
            <person name="Chen X."/>
            <person name="Xiong X."/>
            <person name="Shang Y."/>
            <person name="Huang S."/>
            <person name="Zeng J."/>
        </authorList>
    </citation>
    <scope>NUCLEOTIDE SEQUENCE [LARGE SCALE GENOMIC DNA]</scope>
    <source>
        <strain evidence="5">cv. BLH2017</strain>
        <tissue evidence="4">Root</tissue>
    </source>
</reference>
<dbReference type="InterPro" id="IPR000225">
    <property type="entry name" value="Armadillo"/>
</dbReference>
<dbReference type="InParanoid" id="A0A200QN81"/>
<dbReference type="PANTHER" id="PTHR23315">
    <property type="entry name" value="U BOX DOMAIN-CONTAINING"/>
    <property type="match status" value="1"/>
</dbReference>
<evidence type="ECO:0000256" key="1">
    <source>
        <dbReference type="ARBA" id="ARBA00022786"/>
    </source>
</evidence>
<organism evidence="4 5">
    <name type="scientific">Macleaya cordata</name>
    <name type="common">Five-seeded plume-poppy</name>
    <name type="synonym">Bocconia cordata</name>
    <dbReference type="NCBI Taxonomy" id="56857"/>
    <lineage>
        <taxon>Eukaryota</taxon>
        <taxon>Viridiplantae</taxon>
        <taxon>Streptophyta</taxon>
        <taxon>Embryophyta</taxon>
        <taxon>Tracheophyta</taxon>
        <taxon>Spermatophyta</taxon>
        <taxon>Magnoliopsida</taxon>
        <taxon>Ranunculales</taxon>
        <taxon>Papaveraceae</taxon>
        <taxon>Papaveroideae</taxon>
        <taxon>Macleaya</taxon>
    </lineage>
</organism>